<organism evidence="1">
    <name type="scientific">marine metagenome</name>
    <dbReference type="NCBI Taxonomy" id="408172"/>
    <lineage>
        <taxon>unclassified sequences</taxon>
        <taxon>metagenomes</taxon>
        <taxon>ecological metagenomes</taxon>
    </lineage>
</organism>
<proteinExistence type="predicted"/>
<feature type="non-terminal residue" evidence="1">
    <location>
        <position position="108"/>
    </location>
</feature>
<dbReference type="EMBL" id="UINC01156336">
    <property type="protein sequence ID" value="SVD52698.1"/>
    <property type="molecule type" value="Genomic_DNA"/>
</dbReference>
<accession>A0A382W3I7</accession>
<sequence length="108" mass="11882">MKSMCTLLVWVFCAGLALADDKERNAALEKALTGSKFVGVFTIDGREGVPAKEEYTIISAKKTGEGDLWLFKARIKYGKKDVTLPVPVPIKWAGKTPVIEMDNLKIPL</sequence>
<reference evidence="1" key="1">
    <citation type="submission" date="2018-05" db="EMBL/GenBank/DDBJ databases">
        <authorList>
            <person name="Lanie J.A."/>
            <person name="Ng W.-L."/>
            <person name="Kazmierczak K.M."/>
            <person name="Andrzejewski T.M."/>
            <person name="Davidsen T.M."/>
            <person name="Wayne K.J."/>
            <person name="Tettelin H."/>
            <person name="Glass J.I."/>
            <person name="Rusch D."/>
            <person name="Podicherti R."/>
            <person name="Tsui H.-C.T."/>
            <person name="Winkler M.E."/>
        </authorList>
    </citation>
    <scope>NUCLEOTIDE SEQUENCE</scope>
</reference>
<dbReference type="AlphaFoldDB" id="A0A382W3I7"/>
<gene>
    <name evidence="1" type="ORF">METZ01_LOCUS405552</name>
</gene>
<evidence type="ECO:0000313" key="1">
    <source>
        <dbReference type="EMBL" id="SVD52698.1"/>
    </source>
</evidence>
<protein>
    <submittedName>
        <fullName evidence="1">Uncharacterized protein</fullName>
    </submittedName>
</protein>
<name>A0A382W3I7_9ZZZZ</name>